<comment type="similarity">
    <text evidence="1">Belongs to the 'phage' integrase family.</text>
</comment>
<dbReference type="GO" id="GO:0006310">
    <property type="term" value="P:DNA recombination"/>
    <property type="evidence" value="ECO:0007669"/>
    <property type="project" value="UniProtKB-KW"/>
</dbReference>
<dbReference type="AlphaFoldDB" id="A0A511NA54"/>
<dbReference type="GO" id="GO:0003677">
    <property type="term" value="F:DNA binding"/>
    <property type="evidence" value="ECO:0007669"/>
    <property type="project" value="UniProtKB-UniRule"/>
</dbReference>
<feature type="coiled-coil region" evidence="6">
    <location>
        <begin position="289"/>
        <end position="316"/>
    </location>
</feature>
<keyword evidence="6" id="KW-0175">Coiled coil</keyword>
<gene>
    <name evidence="10" type="ORF">DC3_53440</name>
</gene>
<keyword evidence="4" id="KW-0233">DNA recombination</keyword>
<dbReference type="CDD" id="cd01189">
    <property type="entry name" value="INT_ICEBs1_C_like"/>
    <property type="match status" value="1"/>
</dbReference>
<evidence type="ECO:0000256" key="6">
    <source>
        <dbReference type="SAM" id="Coils"/>
    </source>
</evidence>
<dbReference type="InterPro" id="IPR011010">
    <property type="entry name" value="DNA_brk_join_enz"/>
</dbReference>
<proteinExistence type="inferred from homology"/>
<dbReference type="EMBL" id="BJXB01000041">
    <property type="protein sequence ID" value="GEM49709.1"/>
    <property type="molecule type" value="Genomic_DNA"/>
</dbReference>
<feature type="domain" description="Core-binding (CB)" evidence="9">
    <location>
        <begin position="99"/>
        <end position="183"/>
    </location>
</feature>
<keyword evidence="11" id="KW-1185">Reference proteome</keyword>
<dbReference type="InterPro" id="IPR004107">
    <property type="entry name" value="Integrase_SAM-like_N"/>
</dbReference>
<reference evidence="10 11" key="1">
    <citation type="submission" date="2019-07" db="EMBL/GenBank/DDBJ databases">
        <title>Whole genome shotgun sequence of Deinococcus cellulosilyticus NBRC 106333.</title>
        <authorList>
            <person name="Hosoyama A."/>
            <person name="Uohara A."/>
            <person name="Ohji S."/>
            <person name="Ichikawa N."/>
        </authorList>
    </citation>
    <scope>NUCLEOTIDE SEQUENCE [LARGE SCALE GENOMIC DNA]</scope>
    <source>
        <strain evidence="10 11">NBRC 106333</strain>
    </source>
</reference>
<name>A0A511NA54_DEIC1</name>
<dbReference type="Pfam" id="PF00589">
    <property type="entry name" value="Phage_integrase"/>
    <property type="match status" value="1"/>
</dbReference>
<dbReference type="GO" id="GO:0015074">
    <property type="term" value="P:DNA integration"/>
    <property type="evidence" value="ECO:0007669"/>
    <property type="project" value="UniProtKB-KW"/>
</dbReference>
<dbReference type="InterPro" id="IPR044068">
    <property type="entry name" value="CB"/>
</dbReference>
<dbReference type="Pfam" id="PF14659">
    <property type="entry name" value="Phage_int_SAM_3"/>
    <property type="match status" value="1"/>
</dbReference>
<organism evidence="10 11">
    <name type="scientific">Deinococcus cellulosilyticus (strain DSM 18568 / NBRC 106333 / KACC 11606 / 5516J-15)</name>
    <dbReference type="NCBI Taxonomy" id="1223518"/>
    <lineage>
        <taxon>Bacteria</taxon>
        <taxon>Thermotogati</taxon>
        <taxon>Deinococcota</taxon>
        <taxon>Deinococci</taxon>
        <taxon>Deinococcales</taxon>
        <taxon>Deinococcaceae</taxon>
        <taxon>Deinococcus</taxon>
    </lineage>
</organism>
<evidence type="ECO:0000256" key="1">
    <source>
        <dbReference type="ARBA" id="ARBA00008857"/>
    </source>
</evidence>
<evidence type="ECO:0000256" key="4">
    <source>
        <dbReference type="ARBA" id="ARBA00023172"/>
    </source>
</evidence>
<keyword evidence="3 5" id="KW-0238">DNA-binding</keyword>
<dbReference type="PANTHER" id="PTHR30349:SF64">
    <property type="entry name" value="PROPHAGE INTEGRASE INTD-RELATED"/>
    <property type="match status" value="1"/>
</dbReference>
<feature type="region of interest" description="Disordered" evidence="7">
    <location>
        <begin position="406"/>
        <end position="427"/>
    </location>
</feature>
<evidence type="ECO:0000313" key="10">
    <source>
        <dbReference type="EMBL" id="GEM49709.1"/>
    </source>
</evidence>
<dbReference type="InterPro" id="IPR002104">
    <property type="entry name" value="Integrase_catalytic"/>
</dbReference>
<evidence type="ECO:0000259" key="8">
    <source>
        <dbReference type="PROSITE" id="PS51898"/>
    </source>
</evidence>
<feature type="domain" description="Tyr recombinase" evidence="8">
    <location>
        <begin position="205"/>
        <end position="403"/>
    </location>
</feature>
<accession>A0A511NA54</accession>
<dbReference type="PROSITE" id="PS51898">
    <property type="entry name" value="TYR_RECOMBINASE"/>
    <property type="match status" value="1"/>
</dbReference>
<dbReference type="Gene3D" id="1.10.150.130">
    <property type="match status" value="1"/>
</dbReference>
<evidence type="ECO:0000256" key="5">
    <source>
        <dbReference type="PROSITE-ProRule" id="PRU01248"/>
    </source>
</evidence>
<evidence type="ECO:0000313" key="11">
    <source>
        <dbReference type="Proteomes" id="UP000321306"/>
    </source>
</evidence>
<sequence>MLMLSTPTALSYSADGPYAGAKTHKDTPMTQRKKLLKPRLHGEGQIRERSDGRLEYRFYVKDHSTGKSVRKSVIARTEKELLEKMRAAQIENAQGKNFQKLKITLEEWLTQHAESRKTSTRPNTQTQYGLYIKYISSIGKIPLQDVTTQILDNMYQEMARAGYSKSSITHTRSFINAAFKRAIKYGLLQHNPNTNTEIPAVQQTKIAKAVPQEEIHTLLEIAKTTRYYTLLYTIISTGMRHGEALGLKWSDFDWHEKSVTLERAVILVQHKVAVSGLKTSNSARTVYLHDHLIQVLQEHQQQQEALKRNNPNWTHEDWVFSTQDGKPLSQNNIRKVFKTLLTQAGLPNYRIHDLRHSFITYLIHKGLDPKTVSSIAGHADTRMTLDIYTQTQESRKRLAATEIAGFVSAQNPEQGANGGQNKKPRVS</sequence>
<evidence type="ECO:0000256" key="2">
    <source>
        <dbReference type="ARBA" id="ARBA00022908"/>
    </source>
</evidence>
<dbReference type="InterPro" id="IPR013762">
    <property type="entry name" value="Integrase-like_cat_sf"/>
</dbReference>
<dbReference type="InterPro" id="IPR050090">
    <property type="entry name" value="Tyrosine_recombinase_XerCD"/>
</dbReference>
<evidence type="ECO:0000259" key="9">
    <source>
        <dbReference type="PROSITE" id="PS51900"/>
    </source>
</evidence>
<dbReference type="Proteomes" id="UP000321306">
    <property type="component" value="Unassembled WGS sequence"/>
</dbReference>
<comment type="caution">
    <text evidence="10">The sequence shown here is derived from an EMBL/GenBank/DDBJ whole genome shotgun (WGS) entry which is preliminary data.</text>
</comment>
<dbReference type="SUPFAM" id="SSF56349">
    <property type="entry name" value="DNA breaking-rejoining enzymes"/>
    <property type="match status" value="1"/>
</dbReference>
<dbReference type="PROSITE" id="PS51900">
    <property type="entry name" value="CB"/>
    <property type="match status" value="1"/>
</dbReference>
<protein>
    <submittedName>
        <fullName evidence="10">Site-specific integrase</fullName>
    </submittedName>
</protein>
<evidence type="ECO:0000256" key="7">
    <source>
        <dbReference type="SAM" id="MobiDB-lite"/>
    </source>
</evidence>
<dbReference type="InterPro" id="IPR010998">
    <property type="entry name" value="Integrase_recombinase_N"/>
</dbReference>
<dbReference type="Gene3D" id="1.10.443.10">
    <property type="entry name" value="Intergrase catalytic core"/>
    <property type="match status" value="1"/>
</dbReference>
<keyword evidence="2" id="KW-0229">DNA integration</keyword>
<evidence type="ECO:0000256" key="3">
    <source>
        <dbReference type="ARBA" id="ARBA00023125"/>
    </source>
</evidence>
<dbReference type="PANTHER" id="PTHR30349">
    <property type="entry name" value="PHAGE INTEGRASE-RELATED"/>
    <property type="match status" value="1"/>
</dbReference>
<dbReference type="OrthoDB" id="9785687at2"/>